<evidence type="ECO:0000256" key="7">
    <source>
        <dbReference type="RuleBase" id="RU000442"/>
    </source>
</evidence>
<sequence length="781" mass="92242">MDALVDLTYKTENNRAIIYLYLIQKILKDENFKPYFYVELKEMSNNSIEKIKGFLKKNGLFHYVEDIEVVKKQIHNKEKEILKIITKHPKYVPKLRILKDLDEVLDIYEHDIPFAKRYLIDNELIPMTYWDFEKNKIKRKDIPKLKAIAFDMEVYNRNAEPDPQKDPILMASFYAEDFKKVITYKPFSHEYVEVVKDEKELIERIIEILKNYDIIYTYNGDNFDFPYLKKRAEVYGIKLNLGRDGEEIKISKGGMHLRSYIPGRVHIDLYSIARRLLHLTKYKLEDVALELFGVKKLEVGHQNIGKLWEENDEKLIEYSFQDALYTFKIGEYFLPLEVMFSRIVNQTLFEITRMSSSQMVEYLLLKNAFKNNTIAPNKPSNEEYQRRLKESYEGGYVKEPIRGMHESIVSFDFKALYPSIIISHNISPDTIDCECCKDESEKILEHWFCKKKEGLIPKTLRNLVERRMEIKKKMKEKAKKGEIDEEYKLFDYEQKSLKILANSHYGYLAFPRARWYSKECAEVVTYLGRKYIQQTIKEAEKFGFRVIYSDTDGFYAIWKEKISKDELIKKVHEFLDMINSRLPGNMELEFEGFYKRGIFVTKKRYALIDENNKITIKGLEFVRRDWANIAKKTQKAVLETLLIEGDVEKATKIIQDVVDDLKKGKVNKEDLIIYTQLTKDPKEYKTTAPHVEVAKRILKKGGRLRIGDVIGYIITSGEKSISERAKLPEEAEDYDVEYYIENQILPPVLRIMEALGVSKEELKNFGKQVTLDDFFKINKKE</sequence>
<dbReference type="RefSeq" id="WP_013798302.1">
    <property type="nucleotide sequence ID" value="NC_015562.1"/>
</dbReference>
<dbReference type="SUPFAM" id="SSF56672">
    <property type="entry name" value="DNA/RNA polymerases"/>
    <property type="match status" value="1"/>
</dbReference>
<evidence type="ECO:0000259" key="8">
    <source>
        <dbReference type="Pfam" id="PF00136"/>
    </source>
</evidence>
<organism evidence="11">
    <name type="scientific">Methanotorris igneus (strain DSM 5666 / JCM 11834 / Kol 5)</name>
    <dbReference type="NCBI Taxonomy" id="880724"/>
    <lineage>
        <taxon>Archaea</taxon>
        <taxon>Methanobacteriati</taxon>
        <taxon>Methanobacteriota</taxon>
        <taxon>Methanomada group</taxon>
        <taxon>Methanococci</taxon>
        <taxon>Methanococcales</taxon>
        <taxon>Methanocaldococcaceae</taxon>
        <taxon>Methanotorris</taxon>
    </lineage>
</organism>
<dbReference type="Gene3D" id="1.10.132.60">
    <property type="entry name" value="DNA polymerase family B, C-terminal domain"/>
    <property type="match status" value="1"/>
</dbReference>
<comment type="catalytic activity">
    <reaction evidence="6 7">
        <text>DNA(n) + a 2'-deoxyribonucleoside 5'-triphosphate = DNA(n+1) + diphosphate</text>
        <dbReference type="Rhea" id="RHEA:22508"/>
        <dbReference type="Rhea" id="RHEA-COMP:17339"/>
        <dbReference type="Rhea" id="RHEA-COMP:17340"/>
        <dbReference type="ChEBI" id="CHEBI:33019"/>
        <dbReference type="ChEBI" id="CHEBI:61560"/>
        <dbReference type="ChEBI" id="CHEBI:173112"/>
        <dbReference type="EC" id="2.7.7.7"/>
    </reaction>
</comment>
<dbReference type="InterPro" id="IPR042087">
    <property type="entry name" value="DNA_pol_B_thumb"/>
</dbReference>
<keyword evidence="7" id="KW-0235">DNA replication</keyword>
<keyword evidence="3 7" id="KW-0548">Nucleotidyltransferase</keyword>
<dbReference type="GO" id="GO:0003887">
    <property type="term" value="F:DNA-directed DNA polymerase activity"/>
    <property type="evidence" value="ECO:0007669"/>
    <property type="project" value="UniProtKB-KW"/>
</dbReference>
<gene>
    <name evidence="10" type="ordered locus">Metig_0133</name>
</gene>
<dbReference type="GO" id="GO:0006261">
    <property type="term" value="P:DNA-templated DNA replication"/>
    <property type="evidence" value="ECO:0007669"/>
    <property type="project" value="TreeGrafter"/>
</dbReference>
<evidence type="ECO:0000256" key="6">
    <source>
        <dbReference type="ARBA" id="ARBA00049244"/>
    </source>
</evidence>
<dbReference type="PANTHER" id="PTHR10322">
    <property type="entry name" value="DNA POLYMERASE CATALYTIC SUBUNIT"/>
    <property type="match status" value="1"/>
</dbReference>
<dbReference type="OrthoDB" id="323192at2157"/>
<dbReference type="KEGG" id="mig:Metig_0133"/>
<dbReference type="PROSITE" id="PS00116">
    <property type="entry name" value="DNA_POLYMERASE_B"/>
    <property type="match status" value="1"/>
</dbReference>
<dbReference type="InterPro" id="IPR036397">
    <property type="entry name" value="RNaseH_sf"/>
</dbReference>
<dbReference type="Proteomes" id="UP000009227">
    <property type="component" value="Chromosome"/>
</dbReference>
<dbReference type="HOGENOM" id="CLU_000203_6_0_2"/>
<dbReference type="PANTHER" id="PTHR10322:SF23">
    <property type="entry name" value="DNA POLYMERASE DELTA CATALYTIC SUBUNIT"/>
    <property type="match status" value="1"/>
</dbReference>
<dbReference type="CDD" id="cd05780">
    <property type="entry name" value="DNA_polB_Kod1_like_exo"/>
    <property type="match status" value="1"/>
</dbReference>
<dbReference type="STRING" id="880724.Metig_0133"/>
<dbReference type="EMBL" id="CP002737">
    <property type="protein sequence ID" value="AEF95693.1"/>
    <property type="molecule type" value="Genomic_DNA"/>
</dbReference>
<proteinExistence type="inferred from homology"/>
<dbReference type="InterPro" id="IPR050240">
    <property type="entry name" value="DNA_pol_type-B"/>
</dbReference>
<evidence type="ECO:0000313" key="11">
    <source>
        <dbReference type="Proteomes" id="UP000009227"/>
    </source>
</evidence>
<dbReference type="AlphaFoldDB" id="F6BEV7"/>
<dbReference type="PRINTS" id="PR00106">
    <property type="entry name" value="DNAPOLB"/>
</dbReference>
<dbReference type="Gene3D" id="3.30.420.10">
    <property type="entry name" value="Ribonuclease H-like superfamily/Ribonuclease H"/>
    <property type="match status" value="1"/>
</dbReference>
<dbReference type="GO" id="GO:0003677">
    <property type="term" value="F:DNA binding"/>
    <property type="evidence" value="ECO:0007669"/>
    <property type="project" value="UniProtKB-KW"/>
</dbReference>
<dbReference type="Gene3D" id="3.90.1600.10">
    <property type="entry name" value="Palm domain of DNA polymerase"/>
    <property type="match status" value="1"/>
</dbReference>
<evidence type="ECO:0000256" key="4">
    <source>
        <dbReference type="ARBA" id="ARBA00022932"/>
    </source>
</evidence>
<accession>F6BEV7</accession>
<dbReference type="InterPro" id="IPR017964">
    <property type="entry name" value="DNA-dir_DNA_pol_B_CS"/>
</dbReference>
<dbReference type="SMART" id="SM00486">
    <property type="entry name" value="POLBc"/>
    <property type="match status" value="1"/>
</dbReference>
<dbReference type="Pfam" id="PF00136">
    <property type="entry name" value="DNA_pol_B"/>
    <property type="match status" value="1"/>
</dbReference>
<dbReference type="NCBIfam" id="TIGR00592">
    <property type="entry name" value="pol2"/>
    <property type="match status" value="1"/>
</dbReference>
<dbReference type="InterPro" id="IPR006133">
    <property type="entry name" value="DNA-dir_DNA_pol_B_exonuc"/>
</dbReference>
<feature type="domain" description="DNA-directed DNA polymerase family B multifunctional" evidence="8">
    <location>
        <begin position="355"/>
        <end position="754"/>
    </location>
</feature>
<protein>
    <recommendedName>
        <fullName evidence="7">DNA polymerase</fullName>
        <ecNumber evidence="7">2.7.7.7</ecNumber>
    </recommendedName>
</protein>
<dbReference type="GO" id="GO:0000166">
    <property type="term" value="F:nucleotide binding"/>
    <property type="evidence" value="ECO:0007669"/>
    <property type="project" value="InterPro"/>
</dbReference>
<dbReference type="Pfam" id="PF03104">
    <property type="entry name" value="DNA_pol_B_exo1"/>
    <property type="match status" value="1"/>
</dbReference>
<dbReference type="Gene3D" id="3.30.342.10">
    <property type="entry name" value="DNA Polymerase, chain B, domain 1"/>
    <property type="match status" value="1"/>
</dbReference>
<reference evidence="10 11" key="1">
    <citation type="submission" date="2011-05" db="EMBL/GenBank/DDBJ databases">
        <title>Complete sequence of Methanotorris igneus Kol 5.</title>
        <authorList>
            <consortium name="US DOE Joint Genome Institute"/>
            <person name="Lucas S."/>
            <person name="Han J."/>
            <person name="Lapidus A."/>
            <person name="Cheng J.-F."/>
            <person name="Goodwin L."/>
            <person name="Pitluck S."/>
            <person name="Peters L."/>
            <person name="Mikhailova N."/>
            <person name="Chertkov O."/>
            <person name="Han C."/>
            <person name="Tapia R."/>
            <person name="Land M."/>
            <person name="Hauser L."/>
            <person name="Kyrpides N."/>
            <person name="Ivanova N."/>
            <person name="Pagani I."/>
            <person name="Sieprawska-Lupa M."/>
            <person name="Whitman W."/>
            <person name="Woyke T."/>
        </authorList>
    </citation>
    <scope>NUCLEOTIDE SEQUENCE [LARGE SCALE GENOMIC DNA]</scope>
    <source>
        <strain evidence="11">DSM 5666 / JCM 11834 / Kol 5</strain>
    </source>
</reference>
<dbReference type="GeneID" id="10642968"/>
<evidence type="ECO:0000256" key="1">
    <source>
        <dbReference type="ARBA" id="ARBA00005755"/>
    </source>
</evidence>
<dbReference type="SUPFAM" id="SSF53098">
    <property type="entry name" value="Ribonuclease H-like"/>
    <property type="match status" value="1"/>
</dbReference>
<keyword evidence="11" id="KW-1185">Reference proteome</keyword>
<dbReference type="Gene3D" id="1.10.287.690">
    <property type="entry name" value="Helix hairpin bin"/>
    <property type="match status" value="1"/>
</dbReference>
<evidence type="ECO:0000256" key="5">
    <source>
        <dbReference type="ARBA" id="ARBA00023125"/>
    </source>
</evidence>
<feature type="domain" description="DNA-directed DNA polymerase family B exonuclease" evidence="9">
    <location>
        <begin position="106"/>
        <end position="287"/>
    </location>
</feature>
<dbReference type="InterPro" id="IPR006172">
    <property type="entry name" value="DNA-dir_DNA_pol_B"/>
</dbReference>
<evidence type="ECO:0000256" key="3">
    <source>
        <dbReference type="ARBA" id="ARBA00022695"/>
    </source>
</evidence>
<dbReference type="EC" id="2.7.7.7" evidence="7"/>
<dbReference type="InterPro" id="IPR023211">
    <property type="entry name" value="DNA_pol_palm_dom_sf"/>
</dbReference>
<dbReference type="InterPro" id="IPR012337">
    <property type="entry name" value="RNaseH-like_sf"/>
</dbReference>
<comment type="similarity">
    <text evidence="1 7">Belongs to the DNA polymerase type-B family.</text>
</comment>
<keyword evidence="2 7" id="KW-0808">Transferase</keyword>
<name>F6BEV7_METIK</name>
<keyword evidence="4 7" id="KW-0239">DNA-directed DNA polymerase</keyword>
<keyword evidence="5 7" id="KW-0238">DNA-binding</keyword>
<evidence type="ECO:0000313" key="10">
    <source>
        <dbReference type="EMBL" id="AEF95693.1"/>
    </source>
</evidence>
<dbReference type="SMR" id="F6BEV7"/>
<dbReference type="InterPro" id="IPR043502">
    <property type="entry name" value="DNA/RNA_pol_sf"/>
</dbReference>
<evidence type="ECO:0000259" key="9">
    <source>
        <dbReference type="Pfam" id="PF03104"/>
    </source>
</evidence>
<dbReference type="InterPro" id="IPR006134">
    <property type="entry name" value="DNA-dir_DNA_pol_B_multi_dom"/>
</dbReference>
<evidence type="ECO:0000256" key="2">
    <source>
        <dbReference type="ARBA" id="ARBA00022679"/>
    </source>
</evidence>